<dbReference type="PANTHER" id="PTHR43335">
    <property type="entry name" value="ABC TRANSPORTER, ATP-BINDING PROTEIN"/>
    <property type="match status" value="1"/>
</dbReference>
<dbReference type="EMBL" id="JAKKOR010000003">
    <property type="protein sequence ID" value="MCF8587660.1"/>
    <property type="molecule type" value="Genomic_DNA"/>
</dbReference>
<dbReference type="PANTHER" id="PTHR43335:SF4">
    <property type="entry name" value="ABC TRANSPORTER, ATP-BINDING PROTEIN"/>
    <property type="match status" value="1"/>
</dbReference>
<evidence type="ECO:0000256" key="4">
    <source>
        <dbReference type="ARBA" id="ARBA00022840"/>
    </source>
</evidence>
<reference evidence="6 7" key="1">
    <citation type="submission" date="2022-01" db="EMBL/GenBank/DDBJ databases">
        <authorList>
            <person name="Huang Y."/>
        </authorList>
    </citation>
    <scope>NUCLEOTIDE SEQUENCE [LARGE SCALE GENOMIC DNA]</scope>
    <source>
        <strain evidence="6 7">HY366</strain>
    </source>
</reference>
<feature type="domain" description="ABC transporter" evidence="5">
    <location>
        <begin position="2"/>
        <end position="233"/>
    </location>
</feature>
<dbReference type="SMART" id="SM00382">
    <property type="entry name" value="AAA"/>
    <property type="match status" value="1"/>
</dbReference>
<accession>A0ABS9IQ16</accession>
<dbReference type="InterPro" id="IPR017871">
    <property type="entry name" value="ABC_transporter-like_CS"/>
</dbReference>
<dbReference type="SUPFAM" id="SSF52540">
    <property type="entry name" value="P-loop containing nucleoside triphosphate hydrolases"/>
    <property type="match status" value="1"/>
</dbReference>
<dbReference type="RefSeq" id="WP_236996897.1">
    <property type="nucleotide sequence ID" value="NZ_JAKKOR010000003.1"/>
</dbReference>
<dbReference type="Pfam" id="PF00005">
    <property type="entry name" value="ABC_tran"/>
    <property type="match status" value="1"/>
</dbReference>
<protein>
    <submittedName>
        <fullName evidence="6">ATP-binding cassette domain-containing protein</fullName>
    </submittedName>
</protein>
<keyword evidence="7" id="KW-1185">Reference proteome</keyword>
<gene>
    <name evidence="6" type="ORF">L5G33_04155</name>
</gene>
<dbReference type="Proteomes" id="UP001200110">
    <property type="component" value="Unassembled WGS sequence"/>
</dbReference>
<dbReference type="GO" id="GO:0005524">
    <property type="term" value="F:ATP binding"/>
    <property type="evidence" value="ECO:0007669"/>
    <property type="project" value="UniProtKB-KW"/>
</dbReference>
<evidence type="ECO:0000256" key="2">
    <source>
        <dbReference type="ARBA" id="ARBA00022448"/>
    </source>
</evidence>
<proteinExistence type="inferred from homology"/>
<dbReference type="Gene3D" id="3.40.50.300">
    <property type="entry name" value="P-loop containing nucleotide triphosphate hydrolases"/>
    <property type="match status" value="1"/>
</dbReference>
<comment type="caution">
    <text evidence="6">The sequence shown here is derived from an EMBL/GenBank/DDBJ whole genome shotgun (WGS) entry which is preliminary data.</text>
</comment>
<evidence type="ECO:0000259" key="5">
    <source>
        <dbReference type="PROSITE" id="PS50893"/>
    </source>
</evidence>
<dbReference type="PROSITE" id="PS00211">
    <property type="entry name" value="ABC_TRANSPORTER_1"/>
    <property type="match status" value="1"/>
</dbReference>
<organism evidence="6 7">
    <name type="scientific">Gordonia liuliyuniae</name>
    <dbReference type="NCBI Taxonomy" id="2911517"/>
    <lineage>
        <taxon>Bacteria</taxon>
        <taxon>Bacillati</taxon>
        <taxon>Actinomycetota</taxon>
        <taxon>Actinomycetes</taxon>
        <taxon>Mycobacteriales</taxon>
        <taxon>Gordoniaceae</taxon>
        <taxon>Gordonia</taxon>
    </lineage>
</organism>
<evidence type="ECO:0000313" key="7">
    <source>
        <dbReference type="Proteomes" id="UP001200110"/>
    </source>
</evidence>
<keyword evidence="2" id="KW-0813">Transport</keyword>
<sequence length="240" mass="25361">MMSTVGATVGYGGRPVLSNVSLTVGDGRLVYLLGRNGAGKSTLLRAMCGMLRPSEGAVLVDGVPPWQHPRPATTIGVHLGADAAGSPTGPNPAHTGRRHLRWLAAAGGTDVARVDRVLVRVGLAADADRRVADYSLGMRQRLGIAAALLSDAPNVIFDEPVNGLDIDGIRWLRKLLRGLADDGRAVFIASHLFDEVSRTADRVIVLDKGRVHADASLTEFVGAHADLETAYLDLIRPAGR</sequence>
<evidence type="ECO:0000313" key="6">
    <source>
        <dbReference type="EMBL" id="MCF8587660.1"/>
    </source>
</evidence>
<name>A0ABS9IQ16_9ACTN</name>
<keyword evidence="3" id="KW-0547">Nucleotide-binding</keyword>
<keyword evidence="4 6" id="KW-0067">ATP-binding</keyword>
<evidence type="ECO:0000256" key="1">
    <source>
        <dbReference type="ARBA" id="ARBA00005417"/>
    </source>
</evidence>
<evidence type="ECO:0000256" key="3">
    <source>
        <dbReference type="ARBA" id="ARBA00022741"/>
    </source>
</evidence>
<dbReference type="InterPro" id="IPR003593">
    <property type="entry name" value="AAA+_ATPase"/>
</dbReference>
<dbReference type="InterPro" id="IPR027417">
    <property type="entry name" value="P-loop_NTPase"/>
</dbReference>
<dbReference type="InterPro" id="IPR003439">
    <property type="entry name" value="ABC_transporter-like_ATP-bd"/>
</dbReference>
<dbReference type="PROSITE" id="PS50893">
    <property type="entry name" value="ABC_TRANSPORTER_2"/>
    <property type="match status" value="1"/>
</dbReference>
<comment type="similarity">
    <text evidence="1">Belongs to the ABC transporter superfamily.</text>
</comment>